<keyword evidence="5 7" id="KW-0472">Membrane</keyword>
<dbReference type="InterPro" id="IPR050799">
    <property type="entry name" value="ZIP_Transporter"/>
</dbReference>
<reference evidence="8 9" key="1">
    <citation type="journal article" date="2015" name="Nat. Commun.">
        <title>Lucilia cuprina genome unlocks parasitic fly biology to underpin future interventions.</title>
        <authorList>
            <person name="Anstead C.A."/>
            <person name="Korhonen P.K."/>
            <person name="Young N.D."/>
            <person name="Hall R.S."/>
            <person name="Jex A.R."/>
            <person name="Murali S.C."/>
            <person name="Hughes D.S."/>
            <person name="Lee S.F."/>
            <person name="Perry T."/>
            <person name="Stroehlein A.J."/>
            <person name="Ansell B.R."/>
            <person name="Breugelmans B."/>
            <person name="Hofmann A."/>
            <person name="Qu J."/>
            <person name="Dugan S."/>
            <person name="Lee S.L."/>
            <person name="Chao H."/>
            <person name="Dinh H."/>
            <person name="Han Y."/>
            <person name="Doddapaneni H.V."/>
            <person name="Worley K.C."/>
            <person name="Muzny D.M."/>
            <person name="Ioannidis P."/>
            <person name="Waterhouse R.M."/>
            <person name="Zdobnov E.M."/>
            <person name="James P.J."/>
            <person name="Bagnall N.H."/>
            <person name="Kotze A.C."/>
            <person name="Gibbs R.A."/>
            <person name="Richards S."/>
            <person name="Batterham P."/>
            <person name="Gasser R.B."/>
        </authorList>
    </citation>
    <scope>NUCLEOTIDE SEQUENCE [LARGE SCALE GENOMIC DNA]</scope>
    <source>
        <strain evidence="8 9">LS</strain>
        <tissue evidence="8">Full body</tissue>
    </source>
</reference>
<feature type="transmembrane region" description="Helical" evidence="7">
    <location>
        <begin position="294"/>
        <end position="312"/>
    </location>
</feature>
<dbReference type="Proteomes" id="UP000037069">
    <property type="component" value="Unassembled WGS sequence"/>
</dbReference>
<evidence type="ECO:0000313" key="8">
    <source>
        <dbReference type="EMBL" id="KNC22937.1"/>
    </source>
</evidence>
<dbReference type="AlphaFoldDB" id="A0A0L0BSB7"/>
<dbReference type="EMBL" id="JRES01001435">
    <property type="protein sequence ID" value="KNC22937.1"/>
    <property type="molecule type" value="Genomic_DNA"/>
</dbReference>
<dbReference type="GO" id="GO:0140410">
    <property type="term" value="F:monoatomic cation:bicarbonate symporter activity"/>
    <property type="evidence" value="ECO:0007669"/>
    <property type="project" value="TreeGrafter"/>
</dbReference>
<dbReference type="GO" id="GO:0071578">
    <property type="term" value="P:zinc ion import across plasma membrane"/>
    <property type="evidence" value="ECO:0007669"/>
    <property type="project" value="TreeGrafter"/>
</dbReference>
<evidence type="ECO:0000256" key="3">
    <source>
        <dbReference type="ARBA" id="ARBA00022692"/>
    </source>
</evidence>
<dbReference type="InterPro" id="IPR003689">
    <property type="entry name" value="ZIP"/>
</dbReference>
<evidence type="ECO:0000256" key="6">
    <source>
        <dbReference type="SAM" id="MobiDB-lite"/>
    </source>
</evidence>
<dbReference type="STRING" id="7375.A0A0L0BSB7"/>
<protein>
    <recommendedName>
        <fullName evidence="10">Zinc transporter foi</fullName>
    </recommendedName>
</protein>
<evidence type="ECO:0000256" key="1">
    <source>
        <dbReference type="ARBA" id="ARBA00004141"/>
    </source>
</evidence>
<feature type="transmembrane region" description="Helical" evidence="7">
    <location>
        <begin position="20"/>
        <end position="41"/>
    </location>
</feature>
<dbReference type="GO" id="GO:0030003">
    <property type="term" value="P:intracellular monoatomic cation homeostasis"/>
    <property type="evidence" value="ECO:0007669"/>
    <property type="project" value="TreeGrafter"/>
</dbReference>
<comment type="subcellular location">
    <subcellularLocation>
        <location evidence="1">Membrane</location>
        <topology evidence="1">Multi-pass membrane protein</topology>
    </subcellularLocation>
</comment>
<keyword evidence="9" id="KW-1185">Reference proteome</keyword>
<evidence type="ECO:0000256" key="7">
    <source>
        <dbReference type="SAM" id="Phobius"/>
    </source>
</evidence>
<keyword evidence="4 7" id="KW-1133">Transmembrane helix</keyword>
<feature type="transmembrane region" description="Helical" evidence="7">
    <location>
        <begin position="261"/>
        <end position="282"/>
    </location>
</feature>
<evidence type="ECO:0000256" key="5">
    <source>
        <dbReference type="ARBA" id="ARBA00023136"/>
    </source>
</evidence>
<dbReference type="PANTHER" id="PTHR12191">
    <property type="entry name" value="SOLUTE CARRIER FAMILY 39"/>
    <property type="match status" value="1"/>
</dbReference>
<organism evidence="8 9">
    <name type="scientific">Lucilia cuprina</name>
    <name type="common">Green bottle fly</name>
    <name type="synonym">Australian sheep blowfly</name>
    <dbReference type="NCBI Taxonomy" id="7375"/>
    <lineage>
        <taxon>Eukaryota</taxon>
        <taxon>Metazoa</taxon>
        <taxon>Ecdysozoa</taxon>
        <taxon>Arthropoda</taxon>
        <taxon>Hexapoda</taxon>
        <taxon>Insecta</taxon>
        <taxon>Pterygota</taxon>
        <taxon>Neoptera</taxon>
        <taxon>Endopterygota</taxon>
        <taxon>Diptera</taxon>
        <taxon>Brachycera</taxon>
        <taxon>Muscomorpha</taxon>
        <taxon>Oestroidea</taxon>
        <taxon>Calliphoridae</taxon>
        <taxon>Luciliinae</taxon>
        <taxon>Lucilia</taxon>
    </lineage>
</organism>
<feature type="transmembrane region" description="Helical" evidence="7">
    <location>
        <begin position="70"/>
        <end position="88"/>
    </location>
</feature>
<dbReference type="GO" id="GO:0005385">
    <property type="term" value="F:zinc ion transmembrane transporter activity"/>
    <property type="evidence" value="ECO:0007669"/>
    <property type="project" value="TreeGrafter"/>
</dbReference>
<accession>A0A0L0BSB7</accession>
<sequence length="322" mass="34375">CGLLGILLVPLMKTVAYQEILNFLVAVAVGTLSGDALMHLIPHALASQHSAPESHEHNHKEESSHKHDTSVIWICACAFFTALFMYIIETLLPLLKGDNAEGSHGHSHHSHSHPPTQKNNEKPLSNPMPALGFEKTAEPSTADVGALNIMLNEAKLDMKKPSRPLTPVAFMVVIGDGLHNLTDGLAIGAAFASDPVTGLATAFAVLCHELPHELGDFALLLQTGVSMRRAICLNIVSSVLSFVGMAIGLLIANLHTNMTQWIYAGTAGSFLYIAFADLVPAMANEGKGKLKSSLVQVFGIIIGGLIMLVIAINEDALEELFN</sequence>
<feature type="region of interest" description="Disordered" evidence="6">
    <location>
        <begin position="100"/>
        <end position="134"/>
    </location>
</feature>
<comment type="similarity">
    <text evidence="2">Belongs to the ZIP transporter (TC 2.A.5) family.</text>
</comment>
<dbReference type="OMA" id="CANCRHT"/>
<evidence type="ECO:0000256" key="2">
    <source>
        <dbReference type="ARBA" id="ARBA00006939"/>
    </source>
</evidence>
<proteinExistence type="inferred from homology"/>
<evidence type="ECO:0000256" key="4">
    <source>
        <dbReference type="ARBA" id="ARBA00022989"/>
    </source>
</evidence>
<dbReference type="OrthoDB" id="200954at2759"/>
<evidence type="ECO:0008006" key="10">
    <source>
        <dbReference type="Google" id="ProtNLM"/>
    </source>
</evidence>
<dbReference type="GO" id="GO:0005886">
    <property type="term" value="C:plasma membrane"/>
    <property type="evidence" value="ECO:0007669"/>
    <property type="project" value="TreeGrafter"/>
</dbReference>
<evidence type="ECO:0000313" key="9">
    <source>
        <dbReference type="Proteomes" id="UP000037069"/>
    </source>
</evidence>
<feature type="transmembrane region" description="Helical" evidence="7">
    <location>
        <begin position="231"/>
        <end position="255"/>
    </location>
</feature>
<dbReference type="Pfam" id="PF02535">
    <property type="entry name" value="Zip"/>
    <property type="match status" value="1"/>
</dbReference>
<name>A0A0L0BSB7_LUCCU</name>
<gene>
    <name evidence="8" type="ORF">FF38_10226</name>
</gene>
<comment type="caution">
    <text evidence="8">The sequence shown here is derived from an EMBL/GenBank/DDBJ whole genome shotgun (WGS) entry which is preliminary data.</text>
</comment>
<keyword evidence="3 7" id="KW-0812">Transmembrane</keyword>
<dbReference type="PANTHER" id="PTHR12191:SF31">
    <property type="entry name" value="IP18018P"/>
    <property type="match status" value="1"/>
</dbReference>
<feature type="non-terminal residue" evidence="8">
    <location>
        <position position="1"/>
    </location>
</feature>